<dbReference type="EMBL" id="JABFAD010359632">
    <property type="protein sequence ID" value="MBA0820785.1"/>
    <property type="molecule type" value="Genomic_DNA"/>
</dbReference>
<gene>
    <name evidence="1" type="ORF">Gohar_022253</name>
</gene>
<reference evidence="1 2" key="1">
    <citation type="journal article" date="2019" name="Genome Biol. Evol.">
        <title>Insights into the evolution of the New World diploid cottons (Gossypium, subgenus Houzingenia) based on genome sequencing.</title>
        <authorList>
            <person name="Grover C.E."/>
            <person name="Arick M.A. 2nd"/>
            <person name="Thrash A."/>
            <person name="Conover J.L."/>
            <person name="Sanders W.S."/>
            <person name="Peterson D.G."/>
            <person name="Frelichowski J.E."/>
            <person name="Scheffler J.A."/>
            <person name="Scheffler B.E."/>
            <person name="Wendel J.F."/>
        </authorList>
    </citation>
    <scope>NUCLEOTIDE SEQUENCE [LARGE SCALE GENOMIC DNA]</scope>
    <source>
        <strain evidence="1">0</strain>
        <tissue evidence="1">Leaf</tissue>
    </source>
</reference>
<proteinExistence type="predicted"/>
<dbReference type="AlphaFoldDB" id="A0A7J9IHX7"/>
<sequence>MERNDALEAMVKALKEEIMVTMMALSTRIKVLEGELALCRAVVGKGVSSAALSNKDIPKSKEFVGTRFAYDVDNFLWRIKTTSVPNASWMMRLSDSFSQNLPRKKLGQSCKG</sequence>
<keyword evidence="2" id="KW-1185">Reference proteome</keyword>
<accession>A0A7J9IHX7</accession>
<name>A0A7J9IHX7_9ROSI</name>
<protein>
    <submittedName>
        <fullName evidence="1">Uncharacterized protein</fullName>
    </submittedName>
</protein>
<evidence type="ECO:0000313" key="2">
    <source>
        <dbReference type="Proteomes" id="UP000593560"/>
    </source>
</evidence>
<organism evidence="1 2">
    <name type="scientific">Gossypium harknessii</name>
    <dbReference type="NCBI Taxonomy" id="34285"/>
    <lineage>
        <taxon>Eukaryota</taxon>
        <taxon>Viridiplantae</taxon>
        <taxon>Streptophyta</taxon>
        <taxon>Embryophyta</taxon>
        <taxon>Tracheophyta</taxon>
        <taxon>Spermatophyta</taxon>
        <taxon>Magnoliopsida</taxon>
        <taxon>eudicotyledons</taxon>
        <taxon>Gunneridae</taxon>
        <taxon>Pentapetalae</taxon>
        <taxon>rosids</taxon>
        <taxon>malvids</taxon>
        <taxon>Malvales</taxon>
        <taxon>Malvaceae</taxon>
        <taxon>Malvoideae</taxon>
        <taxon>Gossypium</taxon>
    </lineage>
</organism>
<evidence type="ECO:0000313" key="1">
    <source>
        <dbReference type="EMBL" id="MBA0820785.1"/>
    </source>
</evidence>
<comment type="caution">
    <text evidence="1">The sequence shown here is derived from an EMBL/GenBank/DDBJ whole genome shotgun (WGS) entry which is preliminary data.</text>
</comment>
<dbReference type="OrthoDB" id="1000264at2759"/>
<dbReference type="Proteomes" id="UP000593560">
    <property type="component" value="Unassembled WGS sequence"/>
</dbReference>